<protein>
    <recommendedName>
        <fullName evidence="2">Adipose-secreted signaling protein</fullName>
    </recommendedName>
</protein>
<sequence length="567" mass="59957">MPIPGPGDAAGSSPPGSRPPRGHLGATKVPPLSPQWDGIGAFPFPSHSRRIPGRCPPAAEVGDSDRDGRRRGQMATAGKSSKAKGTGVRFAPEGTQGHPKEGTQGHHPQEGTHGHVHFQEQLHDSAVMVTQDKDGHFLVKVGFLKILHKYEITFLLPPVPRLGKDICPLPVPNPNLRVISVTSLPEGTESPPVSPVSPNPVILLLFGFSFPWGGSPDPDKGQGGDRICSERCHPPLWGQSVPHPGAGRCRGTAERHPELVAGFWGHGFRSEVTAGPRGHLAPIPVVPRPMDAVSHVPVPSGPSVSQGGDRACPTRRWLHPKIKGFVWRFPTRAGIGIGSGGGLGWGSGLGLEQGAGIGTGIGTGIGAGSWDQDWDQGWDWSWEPGLGLGLGLGLEPGSGLGLELRSGLGLEPGAGIGTGIGTGIGAGSWDQGWDWSREPGSGLGLGLGLEPDRDWDWRRDRDRDQDQGWDWGQDRDLDWSRDQDWNWSRDQGWDWSQDRDWDWSRELGLGLGSGLGLEPGAGIGTGMGAGSRDRDWDWSRELGSGPGSGLGLEQGSGLGLEPGLGLG</sequence>
<feature type="region of interest" description="Disordered" evidence="3">
    <location>
        <begin position="1"/>
        <end position="113"/>
    </location>
</feature>
<accession>A0A8C0ZG72</accession>
<feature type="compositionally biased region" description="Basic and acidic residues" evidence="3">
    <location>
        <begin position="531"/>
        <end position="540"/>
    </location>
</feature>
<comment type="similarity">
    <text evidence="1">Belongs to the ADISSP family.</text>
</comment>
<keyword evidence="5" id="KW-1185">Reference proteome</keyword>
<feature type="region of interest" description="Disordered" evidence="3">
    <location>
        <begin position="514"/>
        <end position="567"/>
    </location>
</feature>
<dbReference type="InterPro" id="IPR026794">
    <property type="entry name" value="ADISSP"/>
</dbReference>
<name>A0A8C0ZG72_CYACU</name>
<dbReference type="PANTHER" id="PTHR13287">
    <property type="entry name" value="ADIPOSE-SECRETED SIGNALING PROTEIN"/>
    <property type="match status" value="1"/>
</dbReference>
<dbReference type="Pfam" id="PF15006">
    <property type="entry name" value="DUF4517"/>
    <property type="match status" value="1"/>
</dbReference>
<evidence type="ECO:0000256" key="3">
    <source>
        <dbReference type="SAM" id="MobiDB-lite"/>
    </source>
</evidence>
<evidence type="ECO:0000256" key="2">
    <source>
        <dbReference type="ARBA" id="ARBA00035300"/>
    </source>
</evidence>
<reference evidence="4" key="2">
    <citation type="submission" date="2025-09" db="UniProtKB">
        <authorList>
            <consortium name="Ensembl"/>
        </authorList>
    </citation>
    <scope>IDENTIFICATION</scope>
</reference>
<evidence type="ECO:0000313" key="4">
    <source>
        <dbReference type="Ensembl" id="ENSCCEP00000018426.1"/>
    </source>
</evidence>
<evidence type="ECO:0000313" key="5">
    <source>
        <dbReference type="Proteomes" id="UP000694410"/>
    </source>
</evidence>
<dbReference type="AlphaFoldDB" id="A0A8C0ZG72"/>
<feature type="compositionally biased region" description="Gly residues" evidence="3">
    <location>
        <begin position="514"/>
        <end position="529"/>
    </location>
</feature>
<feature type="region of interest" description="Disordered" evidence="3">
    <location>
        <begin position="456"/>
        <end position="475"/>
    </location>
</feature>
<organism evidence="4 5">
    <name type="scientific">Cyanistes caeruleus</name>
    <name type="common">Eurasian blue tit</name>
    <name type="synonym">Parus caeruleus</name>
    <dbReference type="NCBI Taxonomy" id="156563"/>
    <lineage>
        <taxon>Eukaryota</taxon>
        <taxon>Metazoa</taxon>
        <taxon>Chordata</taxon>
        <taxon>Craniata</taxon>
        <taxon>Vertebrata</taxon>
        <taxon>Euteleostomi</taxon>
        <taxon>Archelosauria</taxon>
        <taxon>Archosauria</taxon>
        <taxon>Dinosauria</taxon>
        <taxon>Saurischia</taxon>
        <taxon>Theropoda</taxon>
        <taxon>Coelurosauria</taxon>
        <taxon>Aves</taxon>
        <taxon>Neognathae</taxon>
        <taxon>Neoaves</taxon>
        <taxon>Telluraves</taxon>
        <taxon>Australaves</taxon>
        <taxon>Passeriformes</taxon>
        <taxon>Paridae</taxon>
        <taxon>Cyanistes</taxon>
    </lineage>
</organism>
<proteinExistence type="inferred from homology"/>
<feature type="compositionally biased region" description="Gly residues" evidence="3">
    <location>
        <begin position="544"/>
        <end position="567"/>
    </location>
</feature>
<feature type="compositionally biased region" description="Low complexity" evidence="3">
    <location>
        <begin position="1"/>
        <end position="15"/>
    </location>
</feature>
<dbReference type="Proteomes" id="UP000694410">
    <property type="component" value="Unplaced"/>
</dbReference>
<evidence type="ECO:0000256" key="1">
    <source>
        <dbReference type="ARBA" id="ARBA00035018"/>
    </source>
</evidence>
<dbReference type="PANTHER" id="PTHR13287:SF2">
    <property type="entry name" value="ADIPOSE-SECRETED SIGNALING PROTEIN"/>
    <property type="match status" value="1"/>
</dbReference>
<dbReference type="Ensembl" id="ENSCCET00000028215.1">
    <property type="protein sequence ID" value="ENSCCEP00000018426.1"/>
    <property type="gene ID" value="ENSCCEG00000016890.1"/>
</dbReference>
<reference evidence="4" key="1">
    <citation type="submission" date="2025-08" db="UniProtKB">
        <authorList>
            <consortium name="Ensembl"/>
        </authorList>
    </citation>
    <scope>IDENTIFICATION</scope>
</reference>
<feature type="compositionally biased region" description="Basic and acidic residues" evidence="3">
    <location>
        <begin position="98"/>
        <end position="113"/>
    </location>
</feature>